<keyword evidence="3" id="KW-0732">Signal</keyword>
<dbReference type="EMBL" id="JBBMQS010000002">
    <property type="protein sequence ID" value="MEM5496650.1"/>
    <property type="molecule type" value="Genomic_DNA"/>
</dbReference>
<evidence type="ECO:0000256" key="2">
    <source>
        <dbReference type="ARBA" id="ARBA00008520"/>
    </source>
</evidence>
<dbReference type="PANTHER" id="PTHR43649">
    <property type="entry name" value="ARABINOSE-BINDING PROTEIN-RELATED"/>
    <property type="match status" value="1"/>
</dbReference>
<reference evidence="4 5" key="1">
    <citation type="submission" date="2024-03" db="EMBL/GenBank/DDBJ databases">
        <title>Community enrichment and isolation of bacterial strains for fucoidan degradation.</title>
        <authorList>
            <person name="Sichert A."/>
        </authorList>
    </citation>
    <scope>NUCLEOTIDE SEQUENCE [LARGE SCALE GENOMIC DNA]</scope>
    <source>
        <strain evidence="4 5">AS12</strain>
    </source>
</reference>
<gene>
    <name evidence="4" type="ORF">WNY77_04500</name>
</gene>
<sequence length="414" mass="47908">MRFWPLMLLCCLFNITVPNAKTNETLNIGLLVASKGQRAAYHQLAEAFEQQHQDLRIVFTVQNDKQYKASIEKWLTQKNGFDVVYWQAGERMDQFASQGLLEPLNDLWQKNNWLTHFPQRITRTVQQGDSLYAVPFAFYQWSIYYKKSLFSRMALTPPKTWNEFLVVCATLKSNGITPIVVGGKQNWPVAAWFDYLNLRINGLAFHQQLMAGKINYTEPRVKSVFSALKQLIDLGYLLSGSQAKNWQDAMPYVYRDLAGMTLLGSFVEQQFVEQFRDDIGFFRFPQIDSKIPLFEETPIEVFMIPKNAQNKPAAQLFLSFIGRSDIQESLSKNLGYLSPHLQATRTNNYHSNQEPYIFADNHDITQFYDRDTTKSMSVDGMQLMSEFLNNPDVSLITHKLEQVRLRAFPQSNIK</sequence>
<dbReference type="InterPro" id="IPR006059">
    <property type="entry name" value="SBP"/>
</dbReference>
<keyword evidence="5" id="KW-1185">Reference proteome</keyword>
<evidence type="ECO:0000313" key="4">
    <source>
        <dbReference type="EMBL" id="MEM5496650.1"/>
    </source>
</evidence>
<organism evidence="4 5">
    <name type="scientific">Paraglaciecola mesophila</name>
    <dbReference type="NCBI Taxonomy" id="197222"/>
    <lineage>
        <taxon>Bacteria</taxon>
        <taxon>Pseudomonadati</taxon>
        <taxon>Pseudomonadota</taxon>
        <taxon>Gammaproteobacteria</taxon>
        <taxon>Alteromonadales</taxon>
        <taxon>Alteromonadaceae</taxon>
        <taxon>Paraglaciecola</taxon>
    </lineage>
</organism>
<dbReference type="RefSeq" id="WP_342881034.1">
    <property type="nucleotide sequence ID" value="NZ_JBBMQS010000002.1"/>
</dbReference>
<dbReference type="Pfam" id="PF01547">
    <property type="entry name" value="SBP_bac_1"/>
    <property type="match status" value="1"/>
</dbReference>
<dbReference type="Gene3D" id="3.40.190.10">
    <property type="entry name" value="Periplasmic binding protein-like II"/>
    <property type="match status" value="2"/>
</dbReference>
<name>A0ABU9SRY3_9ALTE</name>
<evidence type="ECO:0000256" key="1">
    <source>
        <dbReference type="ARBA" id="ARBA00004418"/>
    </source>
</evidence>
<accession>A0ABU9SRY3</accession>
<feature type="signal peptide" evidence="3">
    <location>
        <begin position="1"/>
        <end position="20"/>
    </location>
</feature>
<comment type="caution">
    <text evidence="4">The sequence shown here is derived from an EMBL/GenBank/DDBJ whole genome shotgun (WGS) entry which is preliminary data.</text>
</comment>
<comment type="subcellular location">
    <subcellularLocation>
        <location evidence="1">Periplasm</location>
    </subcellularLocation>
</comment>
<dbReference type="SUPFAM" id="SSF53850">
    <property type="entry name" value="Periplasmic binding protein-like II"/>
    <property type="match status" value="1"/>
</dbReference>
<evidence type="ECO:0000256" key="3">
    <source>
        <dbReference type="SAM" id="SignalP"/>
    </source>
</evidence>
<protein>
    <submittedName>
        <fullName evidence="4">Extracellular solute-binding protein</fullName>
    </submittedName>
</protein>
<dbReference type="InterPro" id="IPR050490">
    <property type="entry name" value="Bact_solute-bd_prot1"/>
</dbReference>
<evidence type="ECO:0000313" key="5">
    <source>
        <dbReference type="Proteomes" id="UP001461163"/>
    </source>
</evidence>
<comment type="similarity">
    <text evidence="2">Belongs to the bacterial solute-binding protein 1 family.</text>
</comment>
<dbReference type="Proteomes" id="UP001461163">
    <property type="component" value="Unassembled WGS sequence"/>
</dbReference>
<proteinExistence type="inferred from homology"/>
<feature type="chain" id="PRO_5046985646" evidence="3">
    <location>
        <begin position="21"/>
        <end position="414"/>
    </location>
</feature>